<reference evidence="1 2" key="1">
    <citation type="submission" date="2019-01" db="EMBL/GenBank/DDBJ databases">
        <authorList>
            <person name="B I."/>
            <person name="Ch S."/>
            <person name="Ch V.R."/>
        </authorList>
    </citation>
    <scope>NUCLEOTIDE SEQUENCE [LARGE SCALE GENOMIC DNA]</scope>
    <source>
        <strain evidence="1 2">JC507</strain>
    </source>
</reference>
<keyword evidence="2" id="KW-1185">Reference proteome</keyword>
<comment type="caution">
    <text evidence="1">The sequence shown here is derived from an EMBL/GenBank/DDBJ whole genome shotgun (WGS) entry which is preliminary data.</text>
</comment>
<evidence type="ECO:0000313" key="1">
    <source>
        <dbReference type="EMBL" id="THV59065.1"/>
    </source>
</evidence>
<name>A0ABY2R6X2_9FLAO</name>
<protein>
    <submittedName>
        <fullName evidence="1">Helix-turn-helix domain-containing protein</fullName>
    </submittedName>
</protein>
<gene>
    <name evidence="1" type="ORF">EK417_11200</name>
</gene>
<dbReference type="EMBL" id="SDLV01000023">
    <property type="protein sequence ID" value="THV59065.1"/>
    <property type="molecule type" value="Genomic_DNA"/>
</dbReference>
<evidence type="ECO:0000313" key="2">
    <source>
        <dbReference type="Proteomes" id="UP000306038"/>
    </source>
</evidence>
<accession>A0ABY2R6X2</accession>
<proteinExistence type="predicted"/>
<sequence length="109" mass="13125">MISAPNYQKIYKDLIQQKFPDKFDLCKSLLQKESFCTLDVISLNKIIFETRDKDTESFDQKHRCYDEKSIFKILHHQKRLNLNNSQIASIYKLSRNTIAKWKKLYHIKI</sequence>
<dbReference type="Proteomes" id="UP000306038">
    <property type="component" value="Unassembled WGS sequence"/>
</dbReference>
<organism evidence="1 2">
    <name type="scientific">Chryseobacterium candidae</name>
    <dbReference type="NCBI Taxonomy" id="1978493"/>
    <lineage>
        <taxon>Bacteria</taxon>
        <taxon>Pseudomonadati</taxon>
        <taxon>Bacteroidota</taxon>
        <taxon>Flavobacteriia</taxon>
        <taxon>Flavobacteriales</taxon>
        <taxon>Weeksellaceae</taxon>
        <taxon>Chryseobacterium group</taxon>
        <taxon>Chryseobacterium</taxon>
    </lineage>
</organism>